<dbReference type="EMBL" id="AP019841">
    <property type="protein sequence ID" value="BBM54693.1"/>
    <property type="molecule type" value="Genomic_DNA"/>
</dbReference>
<reference evidence="1 2" key="1">
    <citation type="submission" date="2019-07" db="EMBL/GenBank/DDBJ databases">
        <title>Complete Genome Sequence of Leptotrichia wadei Strain JMUB3936.</title>
        <authorList>
            <person name="Watanabe S."/>
            <person name="Cui L."/>
        </authorList>
    </citation>
    <scope>NUCLEOTIDE SEQUENCE [LARGE SCALE GENOMIC DNA]</scope>
    <source>
        <strain evidence="1 2">JMUB3936</strain>
    </source>
</reference>
<dbReference type="OrthoDB" id="6796607at2"/>
<organism evidence="1 2">
    <name type="scientific">Leptotrichia wadei</name>
    <dbReference type="NCBI Taxonomy" id="157687"/>
    <lineage>
        <taxon>Bacteria</taxon>
        <taxon>Fusobacteriati</taxon>
        <taxon>Fusobacteriota</taxon>
        <taxon>Fusobacteriia</taxon>
        <taxon>Fusobacteriales</taxon>
        <taxon>Leptotrichiaceae</taxon>
        <taxon>Leptotrichia</taxon>
    </lineage>
</organism>
<accession>A0A510KWY8</accession>
<dbReference type="RefSeq" id="WP_147003471.1">
    <property type="nucleotide sequence ID" value="NZ_AP019841.1"/>
</dbReference>
<dbReference type="AlphaFoldDB" id="A0A510KWY8"/>
<protein>
    <submittedName>
        <fullName evidence="1">Uncharacterized protein</fullName>
    </submittedName>
</protein>
<name>A0A510KWY8_9FUSO</name>
<gene>
    <name evidence="1" type="ORF">JMUB3936_0977</name>
</gene>
<proteinExistence type="predicted"/>
<evidence type="ECO:0000313" key="1">
    <source>
        <dbReference type="EMBL" id="BBM54693.1"/>
    </source>
</evidence>
<evidence type="ECO:0000313" key="2">
    <source>
        <dbReference type="Proteomes" id="UP000321944"/>
    </source>
</evidence>
<dbReference type="Proteomes" id="UP000321944">
    <property type="component" value="Chromosome"/>
</dbReference>
<sequence>MERNNIFNFATSELSQDAFICWLCNWVNFDDNSLSEDEKKLKSLATEFIEKMLGEKLEDRKVNIKRQYQKIDVLLEIQNKTEFITKGNNINPIVDMYVIIEDKVGTGLHSNQIERYRELISEKNEKDNGSRAKIKVVYYKIYDEDNMERLKENGVNVILGRENILELLKEYKDKINNSIFENYHNYLSNIETDVNSYEKKNLEDWNSNCYIGFFKELKNEKNLLEHAIGRQKDCSWGYVNNSSGGFMGMWWFPLSEEKINKLTETSDEDIYLQIEQYNQKNIIAIKYSIPKKNKNNKELSKEDFEKKVTIASEKRKELFSKLKNKLENESKDILKCENKPENIKKFENILKNEKFQKKYFRAGQYMTVGYLEFENIDDCKDKIKILQYALNLLLKGCVKIFV</sequence>